<keyword evidence="7" id="KW-1185">Reference proteome</keyword>
<dbReference type="InterPro" id="IPR026281">
    <property type="entry name" value="HTH_RamB"/>
</dbReference>
<evidence type="ECO:0000313" key="7">
    <source>
        <dbReference type="Proteomes" id="UP000515570"/>
    </source>
</evidence>
<dbReference type="AlphaFoldDB" id="A0A7G5FHA9"/>
<dbReference type="InterPro" id="IPR050807">
    <property type="entry name" value="TransReg_Diox_bact_type"/>
</dbReference>
<dbReference type="GO" id="GO:0003677">
    <property type="term" value="F:DNA binding"/>
    <property type="evidence" value="ECO:0007669"/>
    <property type="project" value="UniProtKB-KW"/>
</dbReference>
<dbReference type="InterPro" id="IPR010359">
    <property type="entry name" value="IrrE_HExxH"/>
</dbReference>
<gene>
    <name evidence="6" type="ORF">HW450_04590</name>
</gene>
<dbReference type="Pfam" id="PF09856">
    <property type="entry name" value="ScfRs"/>
    <property type="match status" value="1"/>
</dbReference>
<dbReference type="InterPro" id="IPR010982">
    <property type="entry name" value="Lambda_DNA-bd_dom_sf"/>
</dbReference>
<dbReference type="Pfam" id="PF06114">
    <property type="entry name" value="Peptidase_M78"/>
    <property type="match status" value="1"/>
</dbReference>
<dbReference type="PANTHER" id="PTHR46797">
    <property type="entry name" value="HTH-TYPE TRANSCRIPTIONAL REGULATOR"/>
    <property type="match status" value="1"/>
</dbReference>
<dbReference type="Pfam" id="PF01381">
    <property type="entry name" value="HTH_3"/>
    <property type="match status" value="1"/>
</dbReference>
<evidence type="ECO:0000259" key="5">
    <source>
        <dbReference type="PROSITE" id="PS50943"/>
    </source>
</evidence>
<dbReference type="Gene3D" id="1.10.260.40">
    <property type="entry name" value="lambda repressor-like DNA-binding domains"/>
    <property type="match status" value="1"/>
</dbReference>
<evidence type="ECO:0000256" key="4">
    <source>
        <dbReference type="ARBA" id="ARBA00023163"/>
    </source>
</evidence>
<dbReference type="GO" id="GO:0003700">
    <property type="term" value="F:DNA-binding transcription factor activity"/>
    <property type="evidence" value="ECO:0007669"/>
    <property type="project" value="TreeGrafter"/>
</dbReference>
<dbReference type="GO" id="GO:0005829">
    <property type="term" value="C:cytosol"/>
    <property type="evidence" value="ECO:0007669"/>
    <property type="project" value="TreeGrafter"/>
</dbReference>
<dbReference type="PIRSF" id="PIRSF019251">
    <property type="entry name" value="Rv0465c"/>
    <property type="match status" value="1"/>
</dbReference>
<dbReference type="CDD" id="cd00093">
    <property type="entry name" value="HTH_XRE"/>
    <property type="match status" value="1"/>
</dbReference>
<evidence type="ECO:0000313" key="6">
    <source>
        <dbReference type="EMBL" id="QMV86000.1"/>
    </source>
</evidence>
<keyword evidence="3" id="KW-0238">DNA-binding</keyword>
<dbReference type="PROSITE" id="PS50943">
    <property type="entry name" value="HTH_CROC1"/>
    <property type="match status" value="1"/>
</dbReference>
<keyword evidence="4" id="KW-0804">Transcription</keyword>
<sequence>MEKIYAGAKIRSLRRKLGITQATLAKEVKLSHSYINQLENDQRPLTTSALLALSTCLGVSPDYFLPDTNARLMSSVRDAMSQAGFPCDQEEIQEFTDRFPRIAEALTLLSAATAQGNNPVLAEVNPTRHVFDHVRDFFYWHRNHIPELDTLAEQLADRLGGPQFRTMRLAELLDTTAHVRVIFRNQEQQSRRVFDPESRTVSLGADLTDAQQCFELAMQWAFICLPEQLDELTESERLPSPEAKSLGRIGLAQYFAAAVVMPYGQILQAAEECRYDLDVLSQRFGTGFEMTCHRLSTLQRPGAEGVPLFFVRTDRAGNISKRQSASSFHFSRSGGSCPLWIVNRAFETPNRIIRQVSQMPDGRTYLWIARTVERPHGGFHDPNITFAIGLGCDISQAHRLVYSDGLNLSDDSATRIGAGCRVCERSDCKQRAFPATGFALDINENRSQEVPYATK</sequence>
<comment type="similarity">
    <text evidence="1">Belongs to the short-chain fatty acyl-CoA assimilation regulator (ScfR) family.</text>
</comment>
<keyword evidence="2" id="KW-0805">Transcription regulation</keyword>
<accession>A0A7G5FHA9</accession>
<organism evidence="6 7">
    <name type="scientific">Corynebacterium hindlerae</name>
    <dbReference type="NCBI Taxonomy" id="699041"/>
    <lineage>
        <taxon>Bacteria</taxon>
        <taxon>Bacillati</taxon>
        <taxon>Actinomycetota</taxon>
        <taxon>Actinomycetes</taxon>
        <taxon>Mycobacteriales</taxon>
        <taxon>Corynebacteriaceae</taxon>
        <taxon>Corynebacterium</taxon>
    </lineage>
</organism>
<dbReference type="SUPFAM" id="SSF47413">
    <property type="entry name" value="lambda repressor-like DNA-binding domains"/>
    <property type="match status" value="1"/>
</dbReference>
<name>A0A7G5FHA9_9CORY</name>
<protein>
    <submittedName>
        <fullName evidence="6">DUF2083 domain-containing protein</fullName>
    </submittedName>
</protein>
<dbReference type="InterPro" id="IPR001387">
    <property type="entry name" value="Cro/C1-type_HTH"/>
</dbReference>
<dbReference type="Proteomes" id="UP000515570">
    <property type="component" value="Chromosome"/>
</dbReference>
<evidence type="ECO:0000256" key="1">
    <source>
        <dbReference type="ARBA" id="ARBA00007227"/>
    </source>
</evidence>
<reference evidence="6 7" key="1">
    <citation type="submission" date="2020-07" db="EMBL/GenBank/DDBJ databases">
        <title>non toxigenic Corynebacterium sp. nov from a clinical source.</title>
        <authorList>
            <person name="Bernier A.-M."/>
            <person name="Bernard K."/>
        </authorList>
    </citation>
    <scope>NUCLEOTIDE SEQUENCE [LARGE SCALE GENOMIC DNA]</scope>
    <source>
        <strain evidence="7">NML 93-0612</strain>
    </source>
</reference>
<dbReference type="SMART" id="SM00530">
    <property type="entry name" value="HTH_XRE"/>
    <property type="match status" value="1"/>
</dbReference>
<dbReference type="EMBL" id="CP059833">
    <property type="protein sequence ID" value="QMV86000.1"/>
    <property type="molecule type" value="Genomic_DNA"/>
</dbReference>
<proteinExistence type="inferred from homology"/>
<dbReference type="RefSeq" id="WP_182386815.1">
    <property type="nucleotide sequence ID" value="NZ_CP059833.1"/>
</dbReference>
<dbReference type="InterPro" id="IPR018653">
    <property type="entry name" value="ScfR_C"/>
</dbReference>
<feature type="domain" description="HTH cro/C1-type" evidence="5">
    <location>
        <begin position="10"/>
        <end position="64"/>
    </location>
</feature>
<evidence type="ECO:0000256" key="3">
    <source>
        <dbReference type="ARBA" id="ARBA00023125"/>
    </source>
</evidence>
<evidence type="ECO:0000256" key="2">
    <source>
        <dbReference type="ARBA" id="ARBA00023015"/>
    </source>
</evidence>
<dbReference type="PANTHER" id="PTHR46797:SF23">
    <property type="entry name" value="HTH-TYPE TRANSCRIPTIONAL REGULATOR SUTR"/>
    <property type="match status" value="1"/>
</dbReference>